<protein>
    <recommendedName>
        <fullName evidence="3">DUF2680 domain-containing protein</fullName>
    </recommendedName>
</protein>
<gene>
    <name evidence="2" type="ORF">SDC9_76825</name>
</gene>
<accession>A0A644YPS0</accession>
<dbReference type="PROSITE" id="PS51257">
    <property type="entry name" value="PROKAR_LIPOPROTEIN"/>
    <property type="match status" value="1"/>
</dbReference>
<comment type="caution">
    <text evidence="2">The sequence shown here is derived from an EMBL/GenBank/DDBJ whole genome shotgun (WGS) entry which is preliminary data.</text>
</comment>
<proteinExistence type="predicted"/>
<reference evidence="2" key="1">
    <citation type="submission" date="2019-08" db="EMBL/GenBank/DDBJ databases">
        <authorList>
            <person name="Kucharzyk K."/>
            <person name="Murdoch R.W."/>
            <person name="Higgins S."/>
            <person name="Loffler F."/>
        </authorList>
    </citation>
    <scope>NUCLEOTIDE SEQUENCE</scope>
</reference>
<dbReference type="AlphaFoldDB" id="A0A644YPS0"/>
<dbReference type="EMBL" id="VSSQ01005744">
    <property type="protein sequence ID" value="MPM30277.1"/>
    <property type="molecule type" value="Genomic_DNA"/>
</dbReference>
<name>A0A644YPS0_9ZZZZ</name>
<feature type="compositionally biased region" description="Gly residues" evidence="1">
    <location>
        <begin position="144"/>
        <end position="154"/>
    </location>
</feature>
<evidence type="ECO:0000256" key="1">
    <source>
        <dbReference type="SAM" id="MobiDB-lite"/>
    </source>
</evidence>
<evidence type="ECO:0008006" key="3">
    <source>
        <dbReference type="Google" id="ProtNLM"/>
    </source>
</evidence>
<evidence type="ECO:0000313" key="2">
    <source>
        <dbReference type="EMBL" id="MPM30277.1"/>
    </source>
</evidence>
<organism evidence="2">
    <name type="scientific">bioreactor metagenome</name>
    <dbReference type="NCBI Taxonomy" id="1076179"/>
    <lineage>
        <taxon>unclassified sequences</taxon>
        <taxon>metagenomes</taxon>
        <taxon>ecological metagenomes</taxon>
    </lineage>
</organism>
<sequence length="185" mass="19194">MKKKNLMMVLTLTLALGACATAYASSDTATTSNSNYSICQGSGLRGITGVKGYDFMTNLLKEKFGIEETAITEGRAAGKTMYDLVSEKGITAEEFKSTMVEEKIKSIDEAINSGSVTKEQGEAIKARIEENSAACTTPGEGQKGKGNGNIGGENGQRRGAGKGMGNGVGMKGVNRGTCGNLSNGN</sequence>
<feature type="compositionally biased region" description="Gly residues" evidence="1">
    <location>
        <begin position="161"/>
        <end position="170"/>
    </location>
</feature>
<feature type="region of interest" description="Disordered" evidence="1">
    <location>
        <begin position="132"/>
        <end position="185"/>
    </location>
</feature>